<comment type="similarity">
    <text evidence="1">Belongs to the ABC transporter superfamily.</text>
</comment>
<keyword evidence="3" id="KW-0536">Nodulation</keyword>
<dbReference type="InterPro" id="IPR027417">
    <property type="entry name" value="P-loop_NTPase"/>
</dbReference>
<evidence type="ECO:0000256" key="2">
    <source>
        <dbReference type="ARBA" id="ARBA00022448"/>
    </source>
</evidence>
<reference evidence="6 7" key="1">
    <citation type="submission" date="2020-12" db="EMBL/GenBank/DDBJ databases">
        <title>Sulforoseuscoccus oceanibium gen. nov., sp. nov., a representative of the phylum Verrucomicrobia with special cytoplasmic membrane, and proposal of Sulforoseuscoccusaceae fam. nov.</title>
        <authorList>
            <person name="Xi F."/>
        </authorList>
    </citation>
    <scope>NUCLEOTIDE SEQUENCE [LARGE SCALE GENOMIC DNA]</scope>
    <source>
        <strain evidence="6 7">T37</strain>
    </source>
</reference>
<dbReference type="InterPro" id="IPR003593">
    <property type="entry name" value="AAA+_ATPase"/>
</dbReference>
<accession>A0A6B3L9F3</accession>
<proteinExistence type="inferred from homology"/>
<name>A0A6B3L9F3_9BACT</name>
<dbReference type="SMART" id="SM00382">
    <property type="entry name" value="AAA"/>
    <property type="match status" value="1"/>
</dbReference>
<evidence type="ECO:0000256" key="5">
    <source>
        <dbReference type="ARBA" id="ARBA00022840"/>
    </source>
</evidence>
<dbReference type="GO" id="GO:0016887">
    <property type="term" value="F:ATP hydrolysis activity"/>
    <property type="evidence" value="ECO:0007669"/>
    <property type="project" value="InterPro"/>
</dbReference>
<dbReference type="AlphaFoldDB" id="A0A6B3L9F3"/>
<dbReference type="RefSeq" id="WP_164361868.1">
    <property type="nucleotide sequence ID" value="NZ_CP066776.1"/>
</dbReference>
<dbReference type="EMBL" id="CP066776">
    <property type="protein sequence ID" value="QQL43854.1"/>
    <property type="molecule type" value="Genomic_DNA"/>
</dbReference>
<organism evidence="6 7">
    <name type="scientific">Sulfuriroseicoccus oceanibius</name>
    <dbReference type="NCBI Taxonomy" id="2707525"/>
    <lineage>
        <taxon>Bacteria</taxon>
        <taxon>Pseudomonadati</taxon>
        <taxon>Verrucomicrobiota</taxon>
        <taxon>Verrucomicrobiia</taxon>
        <taxon>Verrucomicrobiales</taxon>
        <taxon>Verrucomicrobiaceae</taxon>
        <taxon>Sulfuriroseicoccus</taxon>
    </lineage>
</organism>
<protein>
    <submittedName>
        <fullName evidence="6">ABC transporter ATP-binding protein</fullName>
    </submittedName>
</protein>
<sequence length="265" mass="28724">MGACTAGGVVHDVGVISLSHVTKQFQATRKADACEAVRDVSFDVESGKVTCLLGPNGSGKTTLLRMLAGVMTPTAGEVVVAGHRLPGELAEVQRVVGFVTGSTRLYGKLTGREILRYFGKLHGIERKPLTARIAELIGLLDLGEFIDKRVDTLSMGMRQRVSIARALIHDPRVVVLDEPTAGLDILSSRALMDLMLSLRDQGRTVLCSTHLMGEVSLIADRVVIIHEGTIRFDGELTELYEKAGDRNLEHAFLEVLGIEKKEVQA</sequence>
<keyword evidence="2" id="KW-0813">Transport</keyword>
<dbReference type="InterPro" id="IPR003439">
    <property type="entry name" value="ABC_transporter-like_ATP-bd"/>
</dbReference>
<dbReference type="Proteomes" id="UP000475117">
    <property type="component" value="Chromosome"/>
</dbReference>
<evidence type="ECO:0000313" key="7">
    <source>
        <dbReference type="Proteomes" id="UP000475117"/>
    </source>
</evidence>
<dbReference type="InterPro" id="IPR050763">
    <property type="entry name" value="ABC_transporter_ATP-binding"/>
</dbReference>
<dbReference type="Pfam" id="PF00005">
    <property type="entry name" value="ABC_tran"/>
    <property type="match status" value="1"/>
</dbReference>
<dbReference type="PANTHER" id="PTHR42711:SF5">
    <property type="entry name" value="ABC TRANSPORTER ATP-BINDING PROTEIN NATA"/>
    <property type="match status" value="1"/>
</dbReference>
<dbReference type="PANTHER" id="PTHR42711">
    <property type="entry name" value="ABC TRANSPORTER ATP-BINDING PROTEIN"/>
    <property type="match status" value="1"/>
</dbReference>
<dbReference type="SUPFAM" id="SSF52540">
    <property type="entry name" value="P-loop containing nucleoside triphosphate hydrolases"/>
    <property type="match status" value="1"/>
</dbReference>
<keyword evidence="7" id="KW-1185">Reference proteome</keyword>
<evidence type="ECO:0000256" key="1">
    <source>
        <dbReference type="ARBA" id="ARBA00005417"/>
    </source>
</evidence>
<dbReference type="GO" id="GO:0005524">
    <property type="term" value="F:ATP binding"/>
    <property type="evidence" value="ECO:0007669"/>
    <property type="project" value="UniProtKB-KW"/>
</dbReference>
<keyword evidence="4" id="KW-0547">Nucleotide-binding</keyword>
<evidence type="ECO:0000256" key="3">
    <source>
        <dbReference type="ARBA" id="ARBA00022458"/>
    </source>
</evidence>
<dbReference type="KEGG" id="soa:G3M56_008075"/>
<gene>
    <name evidence="6" type="ORF">G3M56_008075</name>
</gene>
<evidence type="ECO:0000313" key="6">
    <source>
        <dbReference type="EMBL" id="QQL43854.1"/>
    </source>
</evidence>
<dbReference type="PROSITE" id="PS50893">
    <property type="entry name" value="ABC_TRANSPORTER_2"/>
    <property type="match status" value="1"/>
</dbReference>
<evidence type="ECO:0000256" key="4">
    <source>
        <dbReference type="ARBA" id="ARBA00022741"/>
    </source>
</evidence>
<keyword evidence="5 6" id="KW-0067">ATP-binding</keyword>
<dbReference type="Gene3D" id="3.40.50.300">
    <property type="entry name" value="P-loop containing nucleotide triphosphate hydrolases"/>
    <property type="match status" value="1"/>
</dbReference>